<comment type="caution">
    <text evidence="7">The sequence shown here is derived from an EMBL/GenBank/DDBJ whole genome shotgun (WGS) entry which is preliminary data.</text>
</comment>
<evidence type="ECO:0000256" key="3">
    <source>
        <dbReference type="ARBA" id="ARBA00022692"/>
    </source>
</evidence>
<accession>A0ABS1GEU6</accession>
<evidence type="ECO:0000256" key="6">
    <source>
        <dbReference type="SAM" id="Phobius"/>
    </source>
</evidence>
<dbReference type="InterPro" id="IPR005495">
    <property type="entry name" value="LptG/LptF_permease"/>
</dbReference>
<evidence type="ECO:0000256" key="5">
    <source>
        <dbReference type="ARBA" id="ARBA00023136"/>
    </source>
</evidence>
<feature type="transmembrane region" description="Helical" evidence="6">
    <location>
        <begin position="12"/>
        <end position="32"/>
    </location>
</feature>
<dbReference type="Proteomes" id="UP000772812">
    <property type="component" value="Unassembled WGS sequence"/>
</dbReference>
<proteinExistence type="predicted"/>
<reference evidence="7 8" key="1">
    <citation type="journal article" date="2021" name="Syst. Appl. Microbiol.">
        <title>Persephonella atlantica sp. nov.: How to adapt to physico-chemical gradients in high temperature hydrothermal habitats.</title>
        <authorList>
            <person name="Francois D.X."/>
            <person name="Godfroy A."/>
            <person name="Mathien C."/>
            <person name="Aube J."/>
            <person name="Cathalot C."/>
            <person name="Lesongeur F."/>
            <person name="L'Haridon S."/>
            <person name="Philippon X."/>
            <person name="Roussel E.G."/>
        </authorList>
    </citation>
    <scope>NUCLEOTIDE SEQUENCE [LARGE SCALE GENOMIC DNA]</scope>
    <source>
        <strain evidence="7 8">MO1340</strain>
    </source>
</reference>
<keyword evidence="2" id="KW-1003">Cell membrane</keyword>
<evidence type="ECO:0000256" key="2">
    <source>
        <dbReference type="ARBA" id="ARBA00022475"/>
    </source>
</evidence>
<evidence type="ECO:0000313" key="7">
    <source>
        <dbReference type="EMBL" id="MBK3331459.1"/>
    </source>
</evidence>
<evidence type="ECO:0000256" key="1">
    <source>
        <dbReference type="ARBA" id="ARBA00004651"/>
    </source>
</evidence>
<keyword evidence="4 6" id="KW-1133">Transmembrane helix</keyword>
<dbReference type="PANTHER" id="PTHR33529">
    <property type="entry name" value="SLR0882 PROTEIN-RELATED"/>
    <property type="match status" value="1"/>
</dbReference>
<dbReference type="EMBL" id="JAACYA010000001">
    <property type="protein sequence ID" value="MBK3331459.1"/>
    <property type="molecule type" value="Genomic_DNA"/>
</dbReference>
<evidence type="ECO:0000256" key="4">
    <source>
        <dbReference type="ARBA" id="ARBA00022989"/>
    </source>
</evidence>
<feature type="transmembrane region" description="Helical" evidence="6">
    <location>
        <begin position="38"/>
        <end position="54"/>
    </location>
</feature>
<evidence type="ECO:0000313" key="8">
    <source>
        <dbReference type="Proteomes" id="UP000772812"/>
    </source>
</evidence>
<keyword evidence="8" id="KW-1185">Reference proteome</keyword>
<name>A0ABS1GEU6_9AQUI</name>
<protein>
    <submittedName>
        <fullName evidence="7">LptF/LptG family permease</fullName>
    </submittedName>
</protein>
<dbReference type="PANTHER" id="PTHR33529:SF6">
    <property type="entry name" value="YJGP_YJGQ FAMILY PERMEASE"/>
    <property type="match status" value="1"/>
</dbReference>
<keyword evidence="5 6" id="KW-0472">Membrane</keyword>
<dbReference type="Pfam" id="PF03739">
    <property type="entry name" value="LptF_LptG"/>
    <property type="match status" value="1"/>
</dbReference>
<sequence length="336" mass="38969">MKILYRYISIKIFKYFFVLIGIFSLIIVSSQLLHLPSIVYYAGFLKFLQMLLFINLSFFKYQIFFGFFIASLLTGFSLRENREIYAVYSSGITKNQLLLPVFSVSVFFAFVALIFSLFVIPYANRERANVITENVKRHVLDSIVEKNFMKISDDITIYVNKKKGTILEDVFIHNRKKGITITAKKALLNQNSLILENGYIQISGEKGFNLLRFKKYSFIVDVKYIKRYEFEDIDNRTLLSMLNSKDKNRALSVLSDRIFFGIPFIFVGFIGFLLGIQLDKSRDSLISIAIIISIIYLTANTYLVKMVQKGTVSPIVYGTVITVYFAFLTVYFYRKK</sequence>
<feature type="transmembrane region" description="Helical" evidence="6">
    <location>
        <begin position="98"/>
        <end position="120"/>
    </location>
</feature>
<dbReference type="RefSeq" id="WP_200672885.1">
    <property type="nucleotide sequence ID" value="NZ_JAACYA010000001.1"/>
</dbReference>
<feature type="transmembrane region" description="Helical" evidence="6">
    <location>
        <begin position="284"/>
        <end position="303"/>
    </location>
</feature>
<feature type="transmembrane region" description="Helical" evidence="6">
    <location>
        <begin position="315"/>
        <end position="333"/>
    </location>
</feature>
<gene>
    <name evidence="7" type="ORF">GWK41_00080</name>
</gene>
<feature type="transmembrane region" description="Helical" evidence="6">
    <location>
        <begin position="61"/>
        <end position="78"/>
    </location>
</feature>
<organism evidence="7 8">
    <name type="scientific">Persephonella atlantica</name>
    <dbReference type="NCBI Taxonomy" id="2699429"/>
    <lineage>
        <taxon>Bacteria</taxon>
        <taxon>Pseudomonadati</taxon>
        <taxon>Aquificota</taxon>
        <taxon>Aquificia</taxon>
        <taxon>Aquificales</taxon>
        <taxon>Hydrogenothermaceae</taxon>
        <taxon>Persephonella</taxon>
    </lineage>
</organism>
<keyword evidence="3 6" id="KW-0812">Transmembrane</keyword>
<comment type="subcellular location">
    <subcellularLocation>
        <location evidence="1">Cell membrane</location>
        <topology evidence="1">Multi-pass membrane protein</topology>
    </subcellularLocation>
</comment>
<feature type="transmembrane region" description="Helical" evidence="6">
    <location>
        <begin position="258"/>
        <end position="278"/>
    </location>
</feature>